<feature type="transmembrane region" description="Helical" evidence="4">
    <location>
        <begin position="6"/>
        <end position="29"/>
    </location>
</feature>
<dbReference type="SUPFAM" id="SSF53448">
    <property type="entry name" value="Nucleotide-diphospho-sugar transferases"/>
    <property type="match status" value="1"/>
</dbReference>
<reference evidence="5 6" key="1">
    <citation type="journal article" date="2017" name="Int. J. Syst. Evol. Microbiol.">
        <title>Ramlibacter monticola sp. nov., isolated from forest soil.</title>
        <authorList>
            <person name="Chaudhary D.K."/>
            <person name="Kim J."/>
        </authorList>
    </citation>
    <scope>NUCLEOTIDE SEQUENCE [LARGE SCALE GENOMIC DNA]</scope>
    <source>
        <strain evidence="5 6">KACC 19175</strain>
    </source>
</reference>
<dbReference type="RefSeq" id="WP_201674607.1">
    <property type="nucleotide sequence ID" value="NZ_JAEQNE010000002.1"/>
</dbReference>
<sequence length="396" mass="42224">MSALVYAVGSVWISFVAVLVLALLVEVLAGWRARPPARRGDVQPPFYGVLMPAHNEAGTIRATILAVLRQLPPWGRLLVIADNCSDGTAAEARAAGAQVEERSDLLLRGKGHALAFGVAHWRSDPPEVVVILDADCIPAPGALDLLAATAASSADRPVQALYLMSARPGSSLRVRMAAFAWAVRNQLRPLGMHRLGLPCQLMGSGMAFTWPCLASVELASGHLTEDLQLGVKLAAAGQAPRFCPEACVESWFPEQKAALDAQHTRWEHGHLSMILAGAPSLLWHGGRTGNAGALALALDLCIPPLALLALLLLVSCGFAGWMASGGAVGRVAAAVATGCVLCFTAAVLLGWWSVGRRWVSFAELAFAPIHVLRKLPVYLAFVFRRQKEWVRTSREP</sequence>
<organism evidence="5 6">
    <name type="scientific">Ramlibacter monticola</name>
    <dbReference type="NCBI Taxonomy" id="1926872"/>
    <lineage>
        <taxon>Bacteria</taxon>
        <taxon>Pseudomonadati</taxon>
        <taxon>Pseudomonadota</taxon>
        <taxon>Betaproteobacteria</taxon>
        <taxon>Burkholderiales</taxon>
        <taxon>Comamonadaceae</taxon>
        <taxon>Ramlibacter</taxon>
    </lineage>
</organism>
<protein>
    <submittedName>
        <fullName evidence="5">Glycosyltransferase</fullName>
    </submittedName>
</protein>
<evidence type="ECO:0000313" key="6">
    <source>
        <dbReference type="Proteomes" id="UP000599109"/>
    </source>
</evidence>
<dbReference type="InterPro" id="IPR029044">
    <property type="entry name" value="Nucleotide-diphossugar_trans"/>
</dbReference>
<dbReference type="Pfam" id="PF13641">
    <property type="entry name" value="Glyco_tranf_2_3"/>
    <property type="match status" value="1"/>
</dbReference>
<feature type="transmembrane region" description="Helical" evidence="4">
    <location>
        <begin position="331"/>
        <end position="352"/>
    </location>
</feature>
<name>A0A936Z1M9_9BURK</name>
<dbReference type="CDD" id="cd06438">
    <property type="entry name" value="EpsO_like"/>
    <property type="match status" value="1"/>
</dbReference>
<accession>A0A936Z1M9</accession>
<evidence type="ECO:0000256" key="4">
    <source>
        <dbReference type="SAM" id="Phobius"/>
    </source>
</evidence>
<dbReference type="PANTHER" id="PTHR43630:SF1">
    <property type="entry name" value="POLY-BETA-1,6-N-ACETYL-D-GLUCOSAMINE SYNTHASE"/>
    <property type="match status" value="1"/>
</dbReference>
<evidence type="ECO:0000256" key="3">
    <source>
        <dbReference type="ARBA" id="ARBA00022679"/>
    </source>
</evidence>
<evidence type="ECO:0000256" key="2">
    <source>
        <dbReference type="ARBA" id="ARBA00022676"/>
    </source>
</evidence>
<keyword evidence="6" id="KW-1185">Reference proteome</keyword>
<proteinExistence type="inferred from homology"/>
<feature type="transmembrane region" description="Helical" evidence="4">
    <location>
        <begin position="292"/>
        <end position="319"/>
    </location>
</feature>
<comment type="caution">
    <text evidence="5">The sequence shown here is derived from an EMBL/GenBank/DDBJ whole genome shotgun (WGS) entry which is preliminary data.</text>
</comment>
<keyword evidence="4" id="KW-1133">Transmembrane helix</keyword>
<keyword evidence="2" id="KW-0328">Glycosyltransferase</keyword>
<dbReference type="Gene3D" id="3.90.550.10">
    <property type="entry name" value="Spore Coat Polysaccharide Biosynthesis Protein SpsA, Chain A"/>
    <property type="match status" value="1"/>
</dbReference>
<evidence type="ECO:0000313" key="5">
    <source>
        <dbReference type="EMBL" id="MBL0392020.1"/>
    </source>
</evidence>
<dbReference type="GO" id="GO:0016757">
    <property type="term" value="F:glycosyltransferase activity"/>
    <property type="evidence" value="ECO:0007669"/>
    <property type="project" value="UniProtKB-KW"/>
</dbReference>
<keyword evidence="4" id="KW-0472">Membrane</keyword>
<keyword evidence="3" id="KW-0808">Transferase</keyword>
<dbReference type="AlphaFoldDB" id="A0A936Z1M9"/>
<dbReference type="EMBL" id="JAEQNE010000002">
    <property type="protein sequence ID" value="MBL0392020.1"/>
    <property type="molecule type" value="Genomic_DNA"/>
</dbReference>
<keyword evidence="4" id="KW-0812">Transmembrane</keyword>
<dbReference type="PANTHER" id="PTHR43630">
    <property type="entry name" value="POLY-BETA-1,6-N-ACETYL-D-GLUCOSAMINE SYNTHASE"/>
    <property type="match status" value="1"/>
</dbReference>
<comment type="similarity">
    <text evidence="1">Belongs to the glycosyltransferase 2 family.</text>
</comment>
<dbReference type="Proteomes" id="UP000599109">
    <property type="component" value="Unassembled WGS sequence"/>
</dbReference>
<evidence type="ECO:0000256" key="1">
    <source>
        <dbReference type="ARBA" id="ARBA00006739"/>
    </source>
</evidence>
<gene>
    <name evidence="5" type="ORF">JJ685_12840</name>
</gene>